<sequence length="109" mass="11762">MSISMTQGTSAVEGDTQSYAKGIQYSMVSDIGPSVSESAMKKYLAEYRNGIKGLLNSAAADSTSYVNSMENSLKGAFSKAAQEGYTRRIQAFGRLAAVCLPRVKSKQYR</sequence>
<dbReference type="EMBL" id="AGZS01000003">
    <property type="protein sequence ID" value="EJD64948.1"/>
    <property type="molecule type" value="Genomic_DNA"/>
</dbReference>
<evidence type="ECO:0000313" key="2">
    <source>
        <dbReference type="Proteomes" id="UP000006415"/>
    </source>
</evidence>
<reference evidence="1 2" key="1">
    <citation type="submission" date="2012-01" db="EMBL/GenBank/DDBJ databases">
        <title>The Genome Sequence of Scardovia wiggsiae F0424.</title>
        <authorList>
            <consortium name="The Broad Institute Genome Sequencing Platform"/>
            <person name="Earl A."/>
            <person name="Ward D."/>
            <person name="Feldgarden M."/>
            <person name="Gevers D."/>
            <person name="Izard J."/>
            <person name="Ganesan A."/>
            <person name="Baranova O.V."/>
            <person name="Blanton J.M."/>
            <person name="Tanner A.C."/>
            <person name="Mathney J."/>
            <person name="Dewhirst F.E."/>
            <person name="Young S.K."/>
            <person name="Zeng Q."/>
            <person name="Gargeya S."/>
            <person name="Fitzgerald M."/>
            <person name="Haas B."/>
            <person name="Abouelleil A."/>
            <person name="Alvarado L."/>
            <person name="Arachchi H.M."/>
            <person name="Berlin A."/>
            <person name="Chapman S.B."/>
            <person name="Gearin G."/>
            <person name="Goldberg J."/>
            <person name="Griggs A."/>
            <person name="Gujja S."/>
            <person name="Hansen M."/>
            <person name="Heiman D."/>
            <person name="Howarth C."/>
            <person name="Larimer J."/>
            <person name="Lui A."/>
            <person name="MacDonald P.J.P."/>
            <person name="McCowen C."/>
            <person name="Montmayeur A."/>
            <person name="Murphy C."/>
            <person name="Neiman D."/>
            <person name="Pearson M."/>
            <person name="Priest M."/>
            <person name="Roberts A."/>
            <person name="Saif S."/>
            <person name="Shea T."/>
            <person name="Sisk P."/>
            <person name="Stolte C."/>
            <person name="Sykes S."/>
            <person name="Wortman J."/>
            <person name="Nusbaum C."/>
            <person name="Birren B."/>
        </authorList>
    </citation>
    <scope>NUCLEOTIDE SEQUENCE [LARGE SCALE GENOMIC DNA]</scope>
    <source>
        <strain evidence="1 2">F0424</strain>
    </source>
</reference>
<accession>J0DF85</accession>
<comment type="caution">
    <text evidence="1">The sequence shown here is derived from an EMBL/GenBank/DDBJ whole genome shotgun (WGS) entry which is preliminary data.</text>
</comment>
<organism evidence="1 2">
    <name type="scientific">Scardovia wiggsiae F0424</name>
    <dbReference type="NCBI Taxonomy" id="857290"/>
    <lineage>
        <taxon>Bacteria</taxon>
        <taxon>Bacillati</taxon>
        <taxon>Actinomycetota</taxon>
        <taxon>Actinomycetes</taxon>
        <taxon>Bifidobacteriales</taxon>
        <taxon>Bifidobacteriaceae</taxon>
        <taxon>Scardovia</taxon>
    </lineage>
</organism>
<dbReference type="Proteomes" id="UP000006415">
    <property type="component" value="Unassembled WGS sequence"/>
</dbReference>
<dbReference type="STRING" id="857290.HMPREF9156_00823"/>
<gene>
    <name evidence="1" type="ORF">HMPREF9156_00823</name>
</gene>
<dbReference type="RefSeq" id="WP_007147887.1">
    <property type="nucleotide sequence ID" value="NZ_AKCI01000001.1"/>
</dbReference>
<proteinExistence type="predicted"/>
<evidence type="ECO:0000313" key="1">
    <source>
        <dbReference type="EMBL" id="EJD64948.1"/>
    </source>
</evidence>
<dbReference type="AlphaFoldDB" id="J0DF85"/>
<protein>
    <submittedName>
        <fullName evidence="1">Uncharacterized protein</fullName>
    </submittedName>
</protein>
<name>J0DF85_9BIFI</name>
<keyword evidence="2" id="KW-1185">Reference proteome</keyword>
<dbReference type="HOGENOM" id="CLU_2182110_0_0_11"/>